<keyword evidence="1" id="KW-0645">Protease</keyword>
<organism evidence="1 2">
    <name type="scientific">Sedimentitalea xiamensis</name>
    <dbReference type="NCBI Taxonomy" id="3050037"/>
    <lineage>
        <taxon>Bacteria</taxon>
        <taxon>Pseudomonadati</taxon>
        <taxon>Pseudomonadota</taxon>
        <taxon>Alphaproteobacteria</taxon>
        <taxon>Rhodobacterales</taxon>
        <taxon>Paracoccaceae</taxon>
        <taxon>Sedimentitalea</taxon>
    </lineage>
</organism>
<proteinExistence type="predicted"/>
<dbReference type="InterPro" id="IPR012106">
    <property type="entry name" value="Phage_Mu_Gp1"/>
</dbReference>
<name>A0ABT7FCC0_9RHOB</name>
<evidence type="ECO:0000313" key="1">
    <source>
        <dbReference type="EMBL" id="MDK3072762.1"/>
    </source>
</evidence>
<comment type="caution">
    <text evidence="1">The sequence shown here is derived from an EMBL/GenBank/DDBJ whole genome shotgun (WGS) entry which is preliminary data.</text>
</comment>
<dbReference type="EMBL" id="JASNJE010000005">
    <property type="protein sequence ID" value="MDK3072762.1"/>
    <property type="molecule type" value="Genomic_DNA"/>
</dbReference>
<dbReference type="GO" id="GO:0008233">
    <property type="term" value="F:peptidase activity"/>
    <property type="evidence" value="ECO:0007669"/>
    <property type="project" value="UniProtKB-KW"/>
</dbReference>
<dbReference type="RefSeq" id="WP_284484697.1">
    <property type="nucleotide sequence ID" value="NZ_JASNJE010000005.1"/>
</dbReference>
<dbReference type="Proteomes" id="UP001227126">
    <property type="component" value="Unassembled WGS sequence"/>
</dbReference>
<dbReference type="GO" id="GO:0006508">
    <property type="term" value="P:proteolysis"/>
    <property type="evidence" value="ECO:0007669"/>
    <property type="project" value="UniProtKB-KW"/>
</dbReference>
<sequence>MTKATLQKQIAICAQVLPAGEGSDAPEWVHLLPAGEIATADRRGPYHVTDLDQLVANSMRDGVDLLIDQDHATDLAAPKGDPAPARGWITELQARADGIWGRVEWTGEGRGLVVSRAYRALSPVLLHDKAKRVSRILRASLVNQPNLRGLVALNMETDDMSFQERLAELLGLGADATETAIQSAVQALADVDAPALQSQLAEIGTALGVKDGGDIVAAAQAAGKPGDDAETIVALQASVTALQSEVVEQAKTIKTLTENTTRAAAEAFVDGEIKRGRVGVKPLRDHYVSMHMQDAARVEKEIGALPILSGTTITTPPPEAKDGEISLNAEQVAAAKLLGVPLDDYKATLKEELQ</sequence>
<reference evidence="1 2" key="1">
    <citation type="submission" date="2023-05" db="EMBL/GenBank/DDBJ databases">
        <title>Sedimentitalea sp. nov. JM2-8.</title>
        <authorList>
            <person name="Huang J."/>
        </authorList>
    </citation>
    <scope>NUCLEOTIDE SEQUENCE [LARGE SCALE GENOMIC DNA]</scope>
    <source>
        <strain evidence="1 2">JM2-8</strain>
    </source>
</reference>
<gene>
    <name evidence="1" type="ORF">QO034_06540</name>
</gene>
<evidence type="ECO:0000313" key="2">
    <source>
        <dbReference type="Proteomes" id="UP001227126"/>
    </source>
</evidence>
<protein>
    <submittedName>
        <fullName evidence="1">Phage protease</fullName>
    </submittedName>
</protein>
<keyword evidence="1" id="KW-0378">Hydrolase</keyword>
<dbReference type="Pfam" id="PF10123">
    <property type="entry name" value="Mu-like_Pro"/>
    <property type="match status" value="1"/>
</dbReference>
<keyword evidence="2" id="KW-1185">Reference proteome</keyword>
<dbReference type="PIRSF" id="PIRSF016624">
    <property type="entry name" value="Mu_prophg_I"/>
    <property type="match status" value="1"/>
</dbReference>
<accession>A0ABT7FCC0</accession>